<keyword evidence="3" id="KW-1185">Reference proteome</keyword>
<dbReference type="PANTHER" id="PTHR34512:SF30">
    <property type="entry name" value="OUTER MEMBRANE PROTEIN ASSEMBLY FACTOR BAMB"/>
    <property type="match status" value="1"/>
</dbReference>
<dbReference type="InterPro" id="IPR011047">
    <property type="entry name" value="Quinoprotein_ADH-like_sf"/>
</dbReference>
<dbReference type="Gene3D" id="2.130.10.10">
    <property type="entry name" value="YVTN repeat-like/Quinoprotein amine dehydrogenase"/>
    <property type="match status" value="2"/>
</dbReference>
<proteinExistence type="predicted"/>
<comment type="caution">
    <text evidence="2">The sequence shown here is derived from an EMBL/GenBank/DDBJ whole genome shotgun (WGS) entry which is preliminary data.</text>
</comment>
<dbReference type="EMBL" id="PPSL01000007">
    <property type="protein sequence ID" value="PQJ09177.1"/>
    <property type="molecule type" value="Genomic_DNA"/>
</dbReference>
<gene>
    <name evidence="2" type="ORF">CJD36_020535</name>
</gene>
<reference evidence="2 3" key="1">
    <citation type="submission" date="2018-01" db="EMBL/GenBank/DDBJ databases">
        <title>A novel member of the phylum Bacteroidetes isolated from glacier ice.</title>
        <authorList>
            <person name="Liu Q."/>
            <person name="Xin Y.-H."/>
        </authorList>
    </citation>
    <scope>NUCLEOTIDE SEQUENCE [LARGE SCALE GENOMIC DNA]</scope>
    <source>
        <strain evidence="2 3">RB1R16</strain>
    </source>
</reference>
<name>A0A2S7SRE2_9BACT</name>
<organism evidence="2 3">
    <name type="scientific">Flavipsychrobacter stenotrophus</name>
    <dbReference type="NCBI Taxonomy" id="2077091"/>
    <lineage>
        <taxon>Bacteria</taxon>
        <taxon>Pseudomonadati</taxon>
        <taxon>Bacteroidota</taxon>
        <taxon>Chitinophagia</taxon>
        <taxon>Chitinophagales</taxon>
        <taxon>Chitinophagaceae</taxon>
        <taxon>Flavipsychrobacter</taxon>
    </lineage>
</organism>
<dbReference type="AlphaFoldDB" id="A0A2S7SRE2"/>
<sequence length="420" mass="45457">MCLFVKLYRIIRKLFKITILQFIKTQFAVMLQRWSKIVLSVCTASLLLAACGKKQSDDNPQTTTYSPSIIIGSDNGVIYAYHPVTGAKNWELGLPSSVYASPLLYNEMLYVGTVKLPPFAGNCDTLYKINANTGVLIKKMTIAGATPFSIKATPIADGKLIYLATTNSNLYAIDTGSAAVSWTFTADGPLESSPTIYNGQVYFASTAGTIYCVDKATGLLTWSYAVGAPKSFTSSPSICPPFLYIGCSDSAVYSMYLTSPTSTGINKWIFKTGGAINSSPAAAAGKCIFGSNDFKVYCVDTSTGLKIWSDSTNSNVNSSPVIYGQVVYIGSNDYHLYALNIINGGVKWKFATNGLIKSSPLCYKGTIYIGSYDKHFYAIDSVAGTMKWDNNVNGQMQCSPVLDDLSRKNNYNSQVSGYTN</sequence>
<dbReference type="Pfam" id="PF13360">
    <property type="entry name" value="PQQ_2"/>
    <property type="match status" value="2"/>
</dbReference>
<dbReference type="Gene3D" id="2.40.10.480">
    <property type="match status" value="1"/>
</dbReference>
<dbReference type="PANTHER" id="PTHR34512">
    <property type="entry name" value="CELL SURFACE PROTEIN"/>
    <property type="match status" value="1"/>
</dbReference>
<accession>A0A2S7SRE2</accession>
<feature type="domain" description="Pyrrolo-quinoline quinone repeat" evidence="1">
    <location>
        <begin position="263"/>
        <end position="393"/>
    </location>
</feature>
<dbReference type="SMART" id="SM00564">
    <property type="entry name" value="PQQ"/>
    <property type="match status" value="8"/>
</dbReference>
<evidence type="ECO:0000313" key="2">
    <source>
        <dbReference type="EMBL" id="PQJ09177.1"/>
    </source>
</evidence>
<dbReference type="SUPFAM" id="SSF50998">
    <property type="entry name" value="Quinoprotein alcohol dehydrogenase-like"/>
    <property type="match status" value="1"/>
</dbReference>
<dbReference type="InterPro" id="IPR002372">
    <property type="entry name" value="PQQ_rpt_dom"/>
</dbReference>
<dbReference type="InterPro" id="IPR015943">
    <property type="entry name" value="WD40/YVTN_repeat-like_dom_sf"/>
</dbReference>
<evidence type="ECO:0000259" key="1">
    <source>
        <dbReference type="Pfam" id="PF13360"/>
    </source>
</evidence>
<dbReference type="InterPro" id="IPR018391">
    <property type="entry name" value="PQQ_b-propeller_rpt"/>
</dbReference>
<dbReference type="Proteomes" id="UP000239872">
    <property type="component" value="Unassembled WGS sequence"/>
</dbReference>
<feature type="domain" description="Pyrrolo-quinoline quinone repeat" evidence="1">
    <location>
        <begin position="126"/>
        <end position="236"/>
    </location>
</feature>
<evidence type="ECO:0000313" key="3">
    <source>
        <dbReference type="Proteomes" id="UP000239872"/>
    </source>
</evidence>
<protein>
    <recommendedName>
        <fullName evidence="1">Pyrrolo-quinoline quinone repeat domain-containing protein</fullName>
    </recommendedName>
</protein>